<dbReference type="OrthoDB" id="116380at2759"/>
<sequence length="70" mass="7656">MGDMSNSDFYAKNQRNEGNHAAGFGCSVMELRSLMELRGTEAVVKLQEDYGGVEGLCKRLNTSPTEANLL</sequence>
<evidence type="ECO:0000313" key="3">
    <source>
        <dbReference type="Proteomes" id="UP000677803"/>
    </source>
</evidence>
<name>A0A8S4BPP4_9TELE</name>
<dbReference type="Proteomes" id="UP000677803">
    <property type="component" value="Unassembled WGS sequence"/>
</dbReference>
<comment type="caution">
    <text evidence="2">The sequence shown here is derived from an EMBL/GenBank/DDBJ whole genome shotgun (WGS) entry which is preliminary data.</text>
</comment>
<accession>A0A8S4BPP4</accession>
<gene>
    <name evidence="2" type="ORF">MMEN_LOCUS16156</name>
</gene>
<reference evidence="2" key="1">
    <citation type="submission" date="2021-05" db="EMBL/GenBank/DDBJ databases">
        <authorList>
            <person name="Tigano A."/>
        </authorList>
    </citation>
    <scope>NUCLEOTIDE SEQUENCE</scope>
</reference>
<evidence type="ECO:0000313" key="2">
    <source>
        <dbReference type="EMBL" id="CAG5979630.1"/>
    </source>
</evidence>
<keyword evidence="3" id="KW-1185">Reference proteome</keyword>
<evidence type="ECO:0000256" key="1">
    <source>
        <dbReference type="SAM" id="MobiDB-lite"/>
    </source>
</evidence>
<organism evidence="2 3">
    <name type="scientific">Menidia menidia</name>
    <name type="common">Atlantic silverside</name>
    <dbReference type="NCBI Taxonomy" id="238744"/>
    <lineage>
        <taxon>Eukaryota</taxon>
        <taxon>Metazoa</taxon>
        <taxon>Chordata</taxon>
        <taxon>Craniata</taxon>
        <taxon>Vertebrata</taxon>
        <taxon>Euteleostomi</taxon>
        <taxon>Actinopterygii</taxon>
        <taxon>Neopterygii</taxon>
        <taxon>Teleostei</taxon>
        <taxon>Neoteleostei</taxon>
        <taxon>Acanthomorphata</taxon>
        <taxon>Ovalentaria</taxon>
        <taxon>Atherinomorphae</taxon>
        <taxon>Atheriniformes</taxon>
        <taxon>Atherinopsidae</taxon>
        <taxon>Menidiinae</taxon>
        <taxon>Menidia</taxon>
    </lineage>
</organism>
<feature type="region of interest" description="Disordered" evidence="1">
    <location>
        <begin position="1"/>
        <end position="21"/>
    </location>
</feature>
<protein>
    <submittedName>
        <fullName evidence="2">(Atlantic silverside) hypothetical protein</fullName>
    </submittedName>
</protein>
<proteinExistence type="predicted"/>
<dbReference type="EMBL" id="CAJRST010033334">
    <property type="protein sequence ID" value="CAG5979630.1"/>
    <property type="molecule type" value="Genomic_DNA"/>
</dbReference>
<dbReference type="AlphaFoldDB" id="A0A8S4BPP4"/>